<dbReference type="CDD" id="cd20071">
    <property type="entry name" value="SET_SMYD"/>
    <property type="match status" value="1"/>
</dbReference>
<dbReference type="Pfam" id="PF02064">
    <property type="entry name" value="MAS20"/>
    <property type="match status" value="1"/>
</dbReference>
<feature type="region of interest" description="Disordered" evidence="12">
    <location>
        <begin position="472"/>
        <end position="497"/>
    </location>
</feature>
<evidence type="ECO:0000256" key="6">
    <source>
        <dbReference type="ARBA" id="ARBA00022787"/>
    </source>
</evidence>
<evidence type="ECO:0000256" key="3">
    <source>
        <dbReference type="ARBA" id="ARBA00022448"/>
    </source>
</evidence>
<keyword evidence="4" id="KW-0812">Transmembrane</keyword>
<keyword evidence="7" id="KW-0067">ATP-binding</keyword>
<evidence type="ECO:0000256" key="9">
    <source>
        <dbReference type="ARBA" id="ARBA00022989"/>
    </source>
</evidence>
<comment type="subcellular location">
    <subcellularLocation>
        <location evidence="1">Mitochondrion outer membrane</location>
        <topology evidence="1">Single-pass membrane protein</topology>
    </subcellularLocation>
</comment>
<dbReference type="GO" id="GO:0030943">
    <property type="term" value="F:mitochondrion targeting sequence binding"/>
    <property type="evidence" value="ECO:0007669"/>
    <property type="project" value="TreeGrafter"/>
</dbReference>
<keyword evidence="5" id="KW-0547">Nucleotide-binding</keyword>
<feature type="compositionally biased region" description="Low complexity" evidence="12">
    <location>
        <begin position="188"/>
        <end position="199"/>
    </location>
</feature>
<dbReference type="InterPro" id="IPR013126">
    <property type="entry name" value="Hsp_70_fam"/>
</dbReference>
<organism evidence="14 15">
    <name type="scientific">Botryobasidium botryosum (strain FD-172 SS1)</name>
    <dbReference type="NCBI Taxonomy" id="930990"/>
    <lineage>
        <taxon>Eukaryota</taxon>
        <taxon>Fungi</taxon>
        <taxon>Dikarya</taxon>
        <taxon>Basidiomycota</taxon>
        <taxon>Agaricomycotina</taxon>
        <taxon>Agaricomycetes</taxon>
        <taxon>Cantharellales</taxon>
        <taxon>Botryobasidiaceae</taxon>
        <taxon>Botryobasidium</taxon>
    </lineage>
</organism>
<dbReference type="InterPro" id="IPR046341">
    <property type="entry name" value="SET_dom_sf"/>
</dbReference>
<sequence>MNRTATTVLTVATVGLVAYAVYFDYKRRNDASFRKKLRKERKRATKGAKAQSEVGEDASAASDLKAALRVIRAEPVPPTTEEKERFFMEQVGMGEQLSARGPAFVIPAAMCFYRALRVYPSPVELIMIYQKTVPEPIFKIVMELTNLDVSEPEPSVRESLVVEEEEAKSEHPTGPPSEASSQEWDNVTDPGPTSTPPDSNVHYPFPFIVVERAEGYYESFPPASMHVKVEKVPLNDPGAPLVNDRPVLRQVLVATKDFNAGDEIYIEHPIVTALDSDLEGKGTHCSYCLRDIQSSSVVKIADDLLSTAYCSEDCQLQSEAHWHSLLFGSSTPVPGAQPLTAEAQAKRKAAQEKFADYIKTHEHVSPLLIARFVARMITEESAKMSSPEKPLPASKLPEPSENALEYGFYDHVERLRFLEVTSTPAEEEETKVLRDVLLTALEGLEEFVHDERYLVLKGKILYNAIGVYFDDGRDDKPTPTTRPEDVERTRTPKGTPRQVGTAFYRVTSYIYHSCTPNVRPSFSSGNAELHLIANRSIKKGEQLTMAFVDVDQKPETTLVDSRRARRQELARGWRFACECERCVEEAAEIAKAPPSEEKEAEKQKDEVVEQEIKEELLQGGAKEEEVVAKFENRDAQPQTEVPVQAEGQEAVVEPEVRGAVREKEEKLKGIVQEVVKEEEEAQKEIGPLDDATAGKAVPGPDSLLQAEEAPKPVVEAGLEDAMEGAKDEEKEEEFAEETDTDTPPGGSVTDSYEHIDHIPVTESHILEMQKGVSEVKSTNDDAYLGGENFDVVLVNQILNEFEKEHGIDLSDDRMAIQRIREAAEKARVELPSTSQIEIDLPFITADASGPKHIKFKMSLSQFEALVAN</sequence>
<keyword evidence="10" id="KW-0496">Mitochondrion</keyword>
<dbReference type="GO" id="GO:0006886">
    <property type="term" value="P:intracellular protein transport"/>
    <property type="evidence" value="ECO:0007669"/>
    <property type="project" value="InterPro"/>
</dbReference>
<evidence type="ECO:0000256" key="5">
    <source>
        <dbReference type="ARBA" id="ARBA00022741"/>
    </source>
</evidence>
<keyword evidence="9" id="KW-1133">Transmembrane helix</keyword>
<dbReference type="HOGENOM" id="CLU_016261_1_0_1"/>
<dbReference type="InParanoid" id="A0A067N0W8"/>
<dbReference type="InterPro" id="IPR002056">
    <property type="entry name" value="MAS20"/>
</dbReference>
<feature type="compositionally biased region" description="Basic and acidic residues" evidence="12">
    <location>
        <begin position="472"/>
        <end position="490"/>
    </location>
</feature>
<dbReference type="Pfam" id="PF00856">
    <property type="entry name" value="SET"/>
    <property type="match status" value="1"/>
</dbReference>
<gene>
    <name evidence="14" type="ORF">BOTBODRAFT_169335</name>
</gene>
<dbReference type="Gene3D" id="3.90.640.10">
    <property type="entry name" value="Actin, Chain A, domain 4"/>
    <property type="match status" value="1"/>
</dbReference>
<evidence type="ECO:0000259" key="13">
    <source>
        <dbReference type="PROSITE" id="PS50280"/>
    </source>
</evidence>
<evidence type="ECO:0000256" key="4">
    <source>
        <dbReference type="ARBA" id="ARBA00022692"/>
    </source>
</evidence>
<dbReference type="PROSITE" id="PS50280">
    <property type="entry name" value="SET"/>
    <property type="match status" value="1"/>
</dbReference>
<comment type="similarity">
    <text evidence="2">Belongs to the Tom20 family.</text>
</comment>
<feature type="compositionally biased region" description="Acidic residues" evidence="12">
    <location>
        <begin position="729"/>
        <end position="740"/>
    </location>
</feature>
<proteinExistence type="inferred from homology"/>
<dbReference type="Proteomes" id="UP000027195">
    <property type="component" value="Unassembled WGS sequence"/>
</dbReference>
<keyword evidence="15" id="KW-1185">Reference proteome</keyword>
<dbReference type="InterPro" id="IPR001214">
    <property type="entry name" value="SET_dom"/>
</dbReference>
<name>A0A067N0W8_BOTB1</name>
<evidence type="ECO:0000256" key="8">
    <source>
        <dbReference type="ARBA" id="ARBA00022927"/>
    </source>
</evidence>
<dbReference type="Gene3D" id="6.10.140.2220">
    <property type="match status" value="1"/>
</dbReference>
<dbReference type="Gene3D" id="2.170.270.10">
    <property type="entry name" value="SET domain"/>
    <property type="match status" value="1"/>
</dbReference>
<keyword evidence="8" id="KW-0653">Protein transport</keyword>
<dbReference type="SUPFAM" id="SSF82199">
    <property type="entry name" value="SET domain"/>
    <property type="match status" value="1"/>
</dbReference>
<dbReference type="GO" id="GO:0008320">
    <property type="term" value="F:protein transmembrane transporter activity"/>
    <property type="evidence" value="ECO:0007669"/>
    <property type="project" value="TreeGrafter"/>
</dbReference>
<dbReference type="STRING" id="930990.A0A067N0W8"/>
<dbReference type="GO" id="GO:0005524">
    <property type="term" value="F:ATP binding"/>
    <property type="evidence" value="ECO:0007669"/>
    <property type="project" value="UniProtKB-KW"/>
</dbReference>
<dbReference type="Gene3D" id="3.30.420.40">
    <property type="match status" value="1"/>
</dbReference>
<accession>A0A067N0W8</accession>
<dbReference type="EMBL" id="KL198017">
    <property type="protein sequence ID" value="KDQ20600.1"/>
    <property type="molecule type" value="Genomic_DNA"/>
</dbReference>
<dbReference type="PRINTS" id="PR00351">
    <property type="entry name" value="OM20RECEPTOR"/>
</dbReference>
<dbReference type="PANTHER" id="PTHR12430:SF0">
    <property type="entry name" value="TRANSLOCASE OF OUTER MITOCHONDRIAL MEMBRANE 20"/>
    <property type="match status" value="1"/>
</dbReference>
<dbReference type="GO" id="GO:0030150">
    <property type="term" value="P:protein import into mitochondrial matrix"/>
    <property type="evidence" value="ECO:0007669"/>
    <property type="project" value="TreeGrafter"/>
</dbReference>
<evidence type="ECO:0000313" key="15">
    <source>
        <dbReference type="Proteomes" id="UP000027195"/>
    </source>
</evidence>
<dbReference type="GO" id="GO:0140662">
    <property type="term" value="F:ATP-dependent protein folding chaperone"/>
    <property type="evidence" value="ECO:0007669"/>
    <property type="project" value="InterPro"/>
</dbReference>
<keyword evidence="3" id="KW-0813">Transport</keyword>
<evidence type="ECO:0000256" key="10">
    <source>
        <dbReference type="ARBA" id="ARBA00023128"/>
    </source>
</evidence>
<evidence type="ECO:0000256" key="11">
    <source>
        <dbReference type="ARBA" id="ARBA00023136"/>
    </source>
</evidence>
<feature type="region of interest" description="Disordered" evidence="12">
    <location>
        <begin position="721"/>
        <end position="747"/>
    </location>
</feature>
<dbReference type="PANTHER" id="PTHR12430">
    <property type="entry name" value="MITOCHONDRIAL IMPORT RECEPTOR SUBUNIT TOM20"/>
    <property type="match status" value="1"/>
</dbReference>
<dbReference type="GO" id="GO:0005742">
    <property type="term" value="C:mitochondrial outer membrane translocase complex"/>
    <property type="evidence" value="ECO:0007669"/>
    <property type="project" value="InterPro"/>
</dbReference>
<dbReference type="AlphaFoldDB" id="A0A067N0W8"/>
<dbReference type="OrthoDB" id="2154253at2759"/>
<evidence type="ECO:0000256" key="7">
    <source>
        <dbReference type="ARBA" id="ARBA00022840"/>
    </source>
</evidence>
<dbReference type="Gene3D" id="1.20.960.10">
    <property type="entry name" value="Mitochondrial outer membrane translocase complex, subunit Tom20 domain"/>
    <property type="match status" value="1"/>
</dbReference>
<keyword evidence="11" id="KW-0472">Membrane</keyword>
<evidence type="ECO:0000256" key="12">
    <source>
        <dbReference type="SAM" id="MobiDB-lite"/>
    </source>
</evidence>
<dbReference type="InterPro" id="IPR043129">
    <property type="entry name" value="ATPase_NBD"/>
</dbReference>
<feature type="region of interest" description="Disordered" evidence="12">
    <location>
        <begin position="689"/>
        <end position="708"/>
    </location>
</feature>
<evidence type="ECO:0000313" key="14">
    <source>
        <dbReference type="EMBL" id="KDQ20600.1"/>
    </source>
</evidence>
<feature type="domain" description="SET" evidence="13">
    <location>
        <begin position="227"/>
        <end position="548"/>
    </location>
</feature>
<dbReference type="SUPFAM" id="SSF53067">
    <property type="entry name" value="Actin-like ATPase domain"/>
    <property type="match status" value="1"/>
</dbReference>
<protein>
    <recommendedName>
        <fullName evidence="13">SET domain-containing protein</fullName>
    </recommendedName>
</protein>
<dbReference type="GO" id="GO:0006605">
    <property type="term" value="P:protein targeting"/>
    <property type="evidence" value="ECO:0007669"/>
    <property type="project" value="InterPro"/>
</dbReference>
<dbReference type="Gene3D" id="1.10.220.160">
    <property type="match status" value="1"/>
</dbReference>
<reference evidence="15" key="1">
    <citation type="journal article" date="2014" name="Proc. Natl. Acad. Sci. U.S.A.">
        <title>Extensive sampling of basidiomycete genomes demonstrates inadequacy of the white-rot/brown-rot paradigm for wood decay fungi.</title>
        <authorList>
            <person name="Riley R."/>
            <person name="Salamov A.A."/>
            <person name="Brown D.W."/>
            <person name="Nagy L.G."/>
            <person name="Floudas D."/>
            <person name="Held B.W."/>
            <person name="Levasseur A."/>
            <person name="Lombard V."/>
            <person name="Morin E."/>
            <person name="Otillar R."/>
            <person name="Lindquist E.A."/>
            <person name="Sun H."/>
            <person name="LaButti K.M."/>
            <person name="Schmutz J."/>
            <person name="Jabbour D."/>
            <person name="Luo H."/>
            <person name="Baker S.E."/>
            <person name="Pisabarro A.G."/>
            <person name="Walton J.D."/>
            <person name="Blanchette R.A."/>
            <person name="Henrissat B."/>
            <person name="Martin F."/>
            <person name="Cullen D."/>
            <person name="Hibbett D.S."/>
            <person name="Grigoriev I.V."/>
        </authorList>
    </citation>
    <scope>NUCLEOTIDE SEQUENCE [LARGE SCALE GENOMIC DNA]</scope>
    <source>
        <strain evidence="15">FD-172 SS1</strain>
    </source>
</reference>
<evidence type="ECO:0000256" key="2">
    <source>
        <dbReference type="ARBA" id="ARBA00005792"/>
    </source>
</evidence>
<dbReference type="SUPFAM" id="SSF47157">
    <property type="entry name" value="Mitochondrial import receptor subunit Tom20"/>
    <property type="match status" value="1"/>
</dbReference>
<dbReference type="InterPro" id="IPR023392">
    <property type="entry name" value="Tom20_dom_sf"/>
</dbReference>
<dbReference type="Pfam" id="PF00012">
    <property type="entry name" value="HSP70"/>
    <property type="match status" value="1"/>
</dbReference>
<keyword evidence="6" id="KW-1000">Mitochondrion outer membrane</keyword>
<dbReference type="GO" id="GO:0016031">
    <property type="term" value="P:tRNA import into mitochondrion"/>
    <property type="evidence" value="ECO:0007669"/>
    <property type="project" value="TreeGrafter"/>
</dbReference>
<evidence type="ECO:0000256" key="1">
    <source>
        <dbReference type="ARBA" id="ARBA00004572"/>
    </source>
</evidence>
<dbReference type="FunFam" id="3.90.640.10:FF:000003">
    <property type="entry name" value="Molecular chaperone DnaK"/>
    <property type="match status" value="1"/>
</dbReference>
<feature type="region of interest" description="Disordered" evidence="12">
    <location>
        <begin position="152"/>
        <end position="199"/>
    </location>
</feature>